<evidence type="ECO:0000313" key="3">
    <source>
        <dbReference type="Proteomes" id="UP000449209"/>
    </source>
</evidence>
<evidence type="ECO:0000313" key="2">
    <source>
        <dbReference type="EMBL" id="MYV17090.1"/>
    </source>
</evidence>
<gene>
    <name evidence="2" type="ORF">GB993_06190</name>
</gene>
<dbReference type="RefSeq" id="WP_161003518.1">
    <property type="nucleotide sequence ID" value="NZ_WEZQ01000009.1"/>
</dbReference>
<name>A0A6N9I2B4_9LACO</name>
<dbReference type="InterPro" id="IPR006750">
    <property type="entry name" value="YdcZ"/>
</dbReference>
<dbReference type="AlphaFoldDB" id="A0A6N9I2B4"/>
<feature type="transmembrane region" description="Helical" evidence="1">
    <location>
        <begin position="172"/>
        <end position="194"/>
    </location>
</feature>
<accession>A0A6N9I2B4</accession>
<dbReference type="GO" id="GO:0005886">
    <property type="term" value="C:plasma membrane"/>
    <property type="evidence" value="ECO:0007669"/>
    <property type="project" value="TreeGrafter"/>
</dbReference>
<feature type="transmembrane region" description="Helical" evidence="1">
    <location>
        <begin position="127"/>
        <end position="146"/>
    </location>
</feature>
<dbReference type="PANTHER" id="PTHR34821:SF2">
    <property type="entry name" value="INNER MEMBRANE PROTEIN YDCZ"/>
    <property type="match status" value="1"/>
</dbReference>
<keyword evidence="1" id="KW-0472">Membrane</keyword>
<sequence length="316" mass="34208">MLAITIAIAIGIALPMETAINSRLQGTLKSPYFASLMSFFMGTVLLTALLLATGRSLLIPGTFFTSHPWWIWLGGVLAVVYLTGNILLFPKLGGIQTVLMPILGEILMGLLIDNFGWFASAQHSITWLRAFGAILMIVGIVFAVVLPERARKNTFQGSAEANETHHVPHRGFWQLLGILFGAFAAGQTAINGHLGHLLKSPIQGAYVSFLVGTLILLIVVLIQNHGLRFPVGAISHNPWWIWFGGFIGALFVLGNVYLVPIIGTGLTVVIVLFGQIIGGLIVDQFGWFGAKRNPIVPLKIIGLLIMIVGVLLIKLF</sequence>
<feature type="transmembrane region" description="Helical" evidence="1">
    <location>
        <begin position="95"/>
        <end position="115"/>
    </location>
</feature>
<reference evidence="2 3" key="1">
    <citation type="journal article" date="2019" name="Appl. Environ. Microbiol.">
        <title>Genetic determinants of hydroxycinnamic acid metabolism in heterofermentative lactobacilli.</title>
        <authorList>
            <person name="Gaur G."/>
            <person name="Oh J.H."/>
            <person name="Filannino P."/>
            <person name="Gobbetti M."/>
            <person name="van Pijkeren J.P."/>
            <person name="Ganzle M.G."/>
        </authorList>
    </citation>
    <scope>NUCLEOTIDE SEQUENCE [LARGE SCALE GENOMIC DNA]</scope>
    <source>
        <strain evidence="2 3">C5</strain>
    </source>
</reference>
<feature type="transmembrane region" description="Helical" evidence="1">
    <location>
        <begin position="266"/>
        <end position="288"/>
    </location>
</feature>
<organism evidence="2 3">
    <name type="scientific">Furfurilactobacillus milii</name>
    <dbReference type="NCBI Taxonomy" id="2888272"/>
    <lineage>
        <taxon>Bacteria</taxon>
        <taxon>Bacillati</taxon>
        <taxon>Bacillota</taxon>
        <taxon>Bacilli</taxon>
        <taxon>Lactobacillales</taxon>
        <taxon>Lactobacillaceae</taxon>
        <taxon>Furfurilactobacillus</taxon>
    </lineage>
</organism>
<feature type="transmembrane region" description="Helical" evidence="1">
    <location>
        <begin position="70"/>
        <end position="89"/>
    </location>
</feature>
<keyword evidence="1" id="KW-1133">Transmembrane helix</keyword>
<dbReference type="EMBL" id="WEZQ01000009">
    <property type="protein sequence ID" value="MYV17090.1"/>
    <property type="molecule type" value="Genomic_DNA"/>
</dbReference>
<proteinExistence type="predicted"/>
<feature type="transmembrane region" description="Helical" evidence="1">
    <location>
        <begin position="239"/>
        <end position="259"/>
    </location>
</feature>
<dbReference type="Pfam" id="PF04657">
    <property type="entry name" value="DMT_YdcZ"/>
    <property type="match status" value="2"/>
</dbReference>
<comment type="caution">
    <text evidence="2">The sequence shown here is derived from an EMBL/GenBank/DDBJ whole genome shotgun (WGS) entry which is preliminary data.</text>
</comment>
<feature type="transmembrane region" description="Helical" evidence="1">
    <location>
        <begin position="32"/>
        <end position="58"/>
    </location>
</feature>
<dbReference type="PANTHER" id="PTHR34821">
    <property type="entry name" value="INNER MEMBRANE PROTEIN YDCZ"/>
    <property type="match status" value="1"/>
</dbReference>
<feature type="transmembrane region" description="Helical" evidence="1">
    <location>
        <begin position="206"/>
        <end position="227"/>
    </location>
</feature>
<evidence type="ECO:0000256" key="1">
    <source>
        <dbReference type="SAM" id="Phobius"/>
    </source>
</evidence>
<protein>
    <submittedName>
        <fullName evidence="2">EamA-like transporter family protein</fullName>
    </submittedName>
</protein>
<keyword evidence="1" id="KW-0812">Transmembrane</keyword>
<feature type="transmembrane region" description="Helical" evidence="1">
    <location>
        <begin position="294"/>
        <end position="313"/>
    </location>
</feature>
<dbReference type="Proteomes" id="UP000449209">
    <property type="component" value="Unassembled WGS sequence"/>
</dbReference>
<dbReference type="OrthoDB" id="7864805at2"/>